<reference evidence="1 2" key="1">
    <citation type="submission" date="2017-09" db="EMBL/GenBank/DDBJ databases">
        <title>WGS assembly of Aquilegia coerulea Goldsmith.</title>
        <authorList>
            <person name="Hodges S."/>
            <person name="Kramer E."/>
            <person name="Nordborg M."/>
            <person name="Tomkins J."/>
            <person name="Borevitz J."/>
            <person name="Derieg N."/>
            <person name="Yan J."/>
            <person name="Mihaltcheva S."/>
            <person name="Hayes R.D."/>
            <person name="Rokhsar D."/>
        </authorList>
    </citation>
    <scope>NUCLEOTIDE SEQUENCE [LARGE SCALE GENOMIC DNA]</scope>
    <source>
        <strain evidence="2">cv. Goldsmith</strain>
    </source>
</reference>
<protein>
    <submittedName>
        <fullName evidence="1">Uncharacterized protein</fullName>
    </submittedName>
</protein>
<evidence type="ECO:0000313" key="1">
    <source>
        <dbReference type="EMBL" id="PIA31145.1"/>
    </source>
</evidence>
<dbReference type="PANTHER" id="PTHR38542">
    <property type="entry name" value="OS04G0450500 PROTEIN"/>
    <property type="match status" value="1"/>
</dbReference>
<evidence type="ECO:0000313" key="2">
    <source>
        <dbReference type="Proteomes" id="UP000230069"/>
    </source>
</evidence>
<proteinExistence type="predicted"/>
<keyword evidence="2" id="KW-1185">Reference proteome</keyword>
<name>A0A2G5CIM0_AQUCA</name>
<dbReference type="InterPro" id="IPR012340">
    <property type="entry name" value="NA-bd_OB-fold"/>
</dbReference>
<organism evidence="1 2">
    <name type="scientific">Aquilegia coerulea</name>
    <name type="common">Rocky mountain columbine</name>
    <dbReference type="NCBI Taxonomy" id="218851"/>
    <lineage>
        <taxon>Eukaryota</taxon>
        <taxon>Viridiplantae</taxon>
        <taxon>Streptophyta</taxon>
        <taxon>Embryophyta</taxon>
        <taxon>Tracheophyta</taxon>
        <taxon>Spermatophyta</taxon>
        <taxon>Magnoliopsida</taxon>
        <taxon>Ranunculales</taxon>
        <taxon>Ranunculaceae</taxon>
        <taxon>Thalictroideae</taxon>
        <taxon>Aquilegia</taxon>
    </lineage>
</organism>
<dbReference type="PANTHER" id="PTHR38542:SF2">
    <property type="entry name" value="REPLICATION FACTOR A C-TERMINAL DOMAIN-CONTAINING PROTEIN"/>
    <property type="match status" value="1"/>
</dbReference>
<dbReference type="AlphaFoldDB" id="A0A2G5CIM0"/>
<dbReference type="InParanoid" id="A0A2G5CIM0"/>
<dbReference type="EMBL" id="KZ305069">
    <property type="protein sequence ID" value="PIA31145.1"/>
    <property type="molecule type" value="Genomic_DNA"/>
</dbReference>
<dbReference type="Proteomes" id="UP000230069">
    <property type="component" value="Unassembled WGS sequence"/>
</dbReference>
<accession>A0A2G5CIM0</accession>
<dbReference type="OrthoDB" id="2446218at2759"/>
<sequence>MAAAIGWYGPLIDLCIAKSHLDEYVQLLVFVHTTTPIFQKFKPSKGGALLRTDVQVGDDTRSFFSVSIWKNEMGSIIVSGDVILLQNVKIVKFGDVVEARTVHFSSIIPLVHPYELLVSKGVEELISCCRAGETTKEKLKKVIKWVQKTKSARHCVQGHTYQKRQVMTNWKVPEERNIHCCSTISELSCLTLSGKAAFSAFVGEIYLPLTGGSDKESDEGKMFIRRRVFAIDDNKLVEDLICLGCKLCSYPMALDSGSILQQDKFPVCCLKSSNRIHSVCFIYRPFLLYVWDQSDYIPLLVTNKGAELLFGNITAEKVHLCYKEEEKNLSSINNDEHVRSHCNLTASASTNAFGEEVAHSKTEDMYSKLQLNKIQAGEKKGPNFFRIWYILLKSLLQQRQNSSLRFLVNIKTGLDKENGKFEMVSVLMPCTLAERN</sequence>
<dbReference type="SUPFAM" id="SSF50249">
    <property type="entry name" value="Nucleic acid-binding proteins"/>
    <property type="match status" value="1"/>
</dbReference>
<gene>
    <name evidence="1" type="ORF">AQUCO_05200030v1</name>
</gene>